<dbReference type="AlphaFoldDB" id="D4LE11"/>
<organism evidence="2 3">
    <name type="scientific">Ruminococcus champanellensis (strain DSM 18848 / JCM 17042 / KCTC 15320 / 18P13)</name>
    <dbReference type="NCBI Taxonomy" id="213810"/>
    <lineage>
        <taxon>Bacteria</taxon>
        <taxon>Bacillati</taxon>
        <taxon>Bacillota</taxon>
        <taxon>Clostridia</taxon>
        <taxon>Eubacteriales</taxon>
        <taxon>Oscillospiraceae</taxon>
        <taxon>Ruminococcus</taxon>
    </lineage>
</organism>
<name>D4LE11_RUMC1</name>
<reference evidence="2" key="2">
    <citation type="submission" date="2010-03" db="EMBL/GenBank/DDBJ databases">
        <authorList>
            <person name="Pajon A."/>
        </authorList>
    </citation>
    <scope>NUCLEOTIDE SEQUENCE</scope>
    <source>
        <strain evidence="2">Type strain: 18P13</strain>
    </source>
</reference>
<dbReference type="OrthoDB" id="1853139at2"/>
<gene>
    <name evidence="2" type="ordered locus">RUM_18000</name>
</gene>
<sequence length="166" mass="18651">MTTISASQISRIYAAARDLGMSTKGESDDLHTLVYAVTGKDSIRQLTAAEAREVIRELDKRSVPADTHRRRPAPNPSVYPPGQMTPSQINKCWRLIYSVCASDPSDVPPADRLAGAAERFIGQRPNMMAKNPFRFFTQEQGSKLIESLKRLEYSAEVKKLKRDRKE</sequence>
<dbReference type="KEGG" id="rch:RUM_18000"/>
<proteinExistence type="predicted"/>
<dbReference type="GeneID" id="83157126"/>
<protein>
    <recommendedName>
        <fullName evidence="4">Mu-like prophage protein gp16</fullName>
    </recommendedName>
</protein>
<keyword evidence="3" id="KW-1185">Reference proteome</keyword>
<dbReference type="Proteomes" id="UP000007054">
    <property type="component" value="Chromosome"/>
</dbReference>
<evidence type="ECO:0000313" key="2">
    <source>
        <dbReference type="EMBL" id="CBL17856.1"/>
    </source>
</evidence>
<dbReference type="EMBL" id="FP929052">
    <property type="protein sequence ID" value="CBL17856.1"/>
    <property type="molecule type" value="Genomic_DNA"/>
</dbReference>
<evidence type="ECO:0008006" key="4">
    <source>
        <dbReference type="Google" id="ProtNLM"/>
    </source>
</evidence>
<dbReference type="InterPro" id="IPR009363">
    <property type="entry name" value="Phage_Mu_Gp16"/>
</dbReference>
<dbReference type="RefSeq" id="WP_015558762.1">
    <property type="nucleotide sequence ID" value="NC_021039.1"/>
</dbReference>
<evidence type="ECO:0000256" key="1">
    <source>
        <dbReference type="SAM" id="MobiDB-lite"/>
    </source>
</evidence>
<reference evidence="2" key="1">
    <citation type="submission" date="2010-03" db="EMBL/GenBank/DDBJ databases">
        <title>The genome sequence of Ruminococcus sp. 18P13.</title>
        <authorList>
            <consortium name="metaHIT consortium -- http://www.metahit.eu/"/>
            <person name="Pajon A."/>
            <person name="Turner K."/>
            <person name="Parkhill J."/>
            <person name="Bernalier A."/>
        </authorList>
    </citation>
    <scope>NUCLEOTIDE SEQUENCE [LARGE SCALE GENOMIC DNA]</scope>
    <source>
        <strain evidence="2">Type strain: 18P13</strain>
    </source>
</reference>
<dbReference type="PATRIC" id="fig|213810.4.peg.1695"/>
<accession>D4LE11</accession>
<evidence type="ECO:0000313" key="3">
    <source>
        <dbReference type="Proteomes" id="UP000007054"/>
    </source>
</evidence>
<dbReference type="Pfam" id="PF06252">
    <property type="entry name" value="GemA"/>
    <property type="match status" value="1"/>
</dbReference>
<dbReference type="HOGENOM" id="CLU_130300_0_0_9"/>
<dbReference type="BioCyc" id="RCHA213810:RUM_RS12190-MONOMER"/>
<dbReference type="STRING" id="213810.RUM_18000"/>
<feature type="region of interest" description="Disordered" evidence="1">
    <location>
        <begin position="61"/>
        <end position="84"/>
    </location>
</feature>